<evidence type="ECO:0000256" key="5">
    <source>
        <dbReference type="ARBA" id="ARBA00023136"/>
    </source>
</evidence>
<dbReference type="Proteomes" id="UP000190135">
    <property type="component" value="Unassembled WGS sequence"/>
</dbReference>
<feature type="domain" description="Phosphatidylglycerol lysyltransferase C-terminal" evidence="7">
    <location>
        <begin position="570"/>
        <end position="856"/>
    </location>
</feature>
<feature type="transmembrane region" description="Helical" evidence="6">
    <location>
        <begin position="82"/>
        <end position="102"/>
    </location>
</feature>
<feature type="transmembrane region" description="Helical" evidence="6">
    <location>
        <begin position="41"/>
        <end position="61"/>
    </location>
</feature>
<keyword evidence="9" id="KW-1185">Reference proteome</keyword>
<sequence>MPSRLSPEELAPPSKVRPAGRAFSFKWPFMLKLTRFGSRRWAALVTPLLMLALVILVFGSIQRLIAEVDYDDVTLALRATPWHSVALAVLFTAASFVALSFYDVSALAYAGRRLPYPIVALTAFCAYAVGNTAGFGIVSAGAVRFRFYSRFGAEPDEIARIIGFVTAAFGLGLTLTTALGALVSSDEMASIVNVSPPLIQASAAVLLILVSALLLIPAARQGALRLGRHTVPWPSVRVVLLQAAATLCDITATAAVLWVLLPPLPIAFPGFAAIFAVAIGLGVVSHVPAGLGVFETVIVAALGNAVPVDNVLGALILYRLVYHALPLVLSTAIIGSLEVRRIFARKAVSRAVVAAGRLAPQSLAVLSMVAGTILIVAGVTPLPAERLEFLSNTLPLPILEGANFLSSVLGMVLLIAARGLAHRLDGSWWMSLSVTGLALFLAALRASNITEIVLLAVLLAALLATQREFNRPSRMLRQPLTGRWLVAIVTVVVMVVAVMLFAYRDIEYTNELWWQFEFAAEAPRSLRAALAVVLVTGAVGVWSLTRFARLTVEPPAAAELAEAAAIVQRQFNPNANLVLMGDKSLVFSEARDAFIMFAQQGRSWIALFDPVGPKEAWPELIFRFSELARLHGGRPVFYQVRPENLSLYADAGLYAFKLGENAQLKLKTFDLAGAKRADFRRALNKGEREGLGFEVLEPQAVALCLDDLQAVSDAWLAKHNVREKRFSLGAFDRTYVASQPTAVLRQDGRIVAFATVLRTALKDEISVDLMRFSPDASNVTMDYLFAKLILHFKEEGYVWLDLGMAPLAGFQPHATASVWNRVAHTVFEHGERFYHFRGLRSFKGKFLPEWQSRFIAVGGGRNPLLALADVAVLIGGGVRGVVAK</sequence>
<feature type="transmembrane region" description="Helical" evidence="6">
    <location>
        <begin position="161"/>
        <end position="183"/>
    </location>
</feature>
<evidence type="ECO:0000313" key="8">
    <source>
        <dbReference type="EMBL" id="SKA03821.1"/>
    </source>
</evidence>
<dbReference type="SUPFAM" id="SSF55729">
    <property type="entry name" value="Acyl-CoA N-acyltransferases (Nat)"/>
    <property type="match status" value="1"/>
</dbReference>
<proteinExistence type="predicted"/>
<dbReference type="PANTHER" id="PTHR34697:SF2">
    <property type="entry name" value="PHOSPHATIDYLGLYCEROL LYSYLTRANSFERASE"/>
    <property type="match status" value="1"/>
</dbReference>
<keyword evidence="5 6" id="KW-0472">Membrane</keyword>
<feature type="transmembrane region" description="Helical" evidence="6">
    <location>
        <begin position="524"/>
        <end position="544"/>
    </location>
</feature>
<feature type="transmembrane region" description="Helical" evidence="6">
    <location>
        <begin position="481"/>
        <end position="504"/>
    </location>
</feature>
<organism evidence="8 9">
    <name type="scientific">Consotaella salsifontis</name>
    <dbReference type="NCBI Taxonomy" id="1365950"/>
    <lineage>
        <taxon>Bacteria</taxon>
        <taxon>Pseudomonadati</taxon>
        <taxon>Pseudomonadota</taxon>
        <taxon>Alphaproteobacteria</taxon>
        <taxon>Hyphomicrobiales</taxon>
        <taxon>Aurantimonadaceae</taxon>
        <taxon>Consotaella</taxon>
    </lineage>
</organism>
<dbReference type="InterPro" id="IPR024320">
    <property type="entry name" value="LPG_synthase_C"/>
</dbReference>
<accession>A0A1T4QK10</accession>
<feature type="transmembrane region" description="Helical" evidence="6">
    <location>
        <begin position="198"/>
        <end position="218"/>
    </location>
</feature>
<feature type="transmembrane region" description="Helical" evidence="6">
    <location>
        <begin position="114"/>
        <end position="140"/>
    </location>
</feature>
<keyword evidence="3 6" id="KW-0812">Transmembrane</keyword>
<evidence type="ECO:0000259" key="7">
    <source>
        <dbReference type="Pfam" id="PF09924"/>
    </source>
</evidence>
<feature type="transmembrane region" description="Helical" evidence="6">
    <location>
        <begin position="266"/>
        <end position="284"/>
    </location>
</feature>
<keyword evidence="8" id="KW-0808">Transferase</keyword>
<keyword evidence="2" id="KW-1003">Cell membrane</keyword>
<dbReference type="GO" id="GO:0016755">
    <property type="term" value="F:aminoacyltransferase activity"/>
    <property type="evidence" value="ECO:0007669"/>
    <property type="project" value="TreeGrafter"/>
</dbReference>
<dbReference type="AlphaFoldDB" id="A0A1T4QK10"/>
<evidence type="ECO:0000256" key="2">
    <source>
        <dbReference type="ARBA" id="ARBA00022475"/>
    </source>
</evidence>
<gene>
    <name evidence="8" type="ORF">SAMN05428963_10581</name>
</gene>
<evidence type="ECO:0000256" key="4">
    <source>
        <dbReference type="ARBA" id="ARBA00022989"/>
    </source>
</evidence>
<dbReference type="STRING" id="1365950.SAMN05428963_10581"/>
<feature type="transmembrane region" description="Helical" evidence="6">
    <location>
        <begin position="239"/>
        <end position="260"/>
    </location>
</feature>
<dbReference type="NCBIfam" id="NF033480">
    <property type="entry name" value="bifunc_MprF"/>
    <property type="match status" value="1"/>
</dbReference>
<evidence type="ECO:0000313" key="9">
    <source>
        <dbReference type="Proteomes" id="UP000190135"/>
    </source>
</evidence>
<dbReference type="InterPro" id="IPR051211">
    <property type="entry name" value="PG_lysyltransferase"/>
</dbReference>
<name>A0A1T4QK10_9HYPH</name>
<dbReference type="GO" id="GO:0055091">
    <property type="term" value="P:phospholipid homeostasis"/>
    <property type="evidence" value="ECO:0007669"/>
    <property type="project" value="TreeGrafter"/>
</dbReference>
<reference evidence="8 9" key="1">
    <citation type="submission" date="2017-02" db="EMBL/GenBank/DDBJ databases">
        <authorList>
            <person name="Peterson S.W."/>
        </authorList>
    </citation>
    <scope>NUCLEOTIDE SEQUENCE [LARGE SCALE GENOMIC DNA]</scope>
    <source>
        <strain evidence="8 9">USBA 369</strain>
    </source>
</reference>
<dbReference type="InterPro" id="IPR016181">
    <property type="entry name" value="Acyl_CoA_acyltransferase"/>
</dbReference>
<protein>
    <submittedName>
        <fullName evidence="8">Phosphatidylglycerol lysyltransferase</fullName>
    </submittedName>
</protein>
<dbReference type="PANTHER" id="PTHR34697">
    <property type="entry name" value="PHOSPHATIDYLGLYCEROL LYSYLTRANSFERASE"/>
    <property type="match status" value="1"/>
</dbReference>
<feature type="transmembrane region" description="Helical" evidence="6">
    <location>
        <begin position="324"/>
        <end position="343"/>
    </location>
</feature>
<feature type="transmembrane region" description="Helical" evidence="6">
    <location>
        <begin position="296"/>
        <end position="318"/>
    </location>
</feature>
<dbReference type="EMBL" id="FUXL01000005">
    <property type="protein sequence ID" value="SKA03821.1"/>
    <property type="molecule type" value="Genomic_DNA"/>
</dbReference>
<dbReference type="GO" id="GO:0005886">
    <property type="term" value="C:plasma membrane"/>
    <property type="evidence" value="ECO:0007669"/>
    <property type="project" value="UniProtKB-SubCell"/>
</dbReference>
<evidence type="ECO:0000256" key="6">
    <source>
        <dbReference type="SAM" id="Phobius"/>
    </source>
</evidence>
<keyword evidence="4 6" id="KW-1133">Transmembrane helix</keyword>
<evidence type="ECO:0000256" key="3">
    <source>
        <dbReference type="ARBA" id="ARBA00022692"/>
    </source>
</evidence>
<feature type="transmembrane region" description="Helical" evidence="6">
    <location>
        <begin position="363"/>
        <end position="384"/>
    </location>
</feature>
<feature type="transmembrane region" description="Helical" evidence="6">
    <location>
        <begin position="404"/>
        <end position="421"/>
    </location>
</feature>
<dbReference type="Pfam" id="PF09924">
    <property type="entry name" value="LPG_synthase_C"/>
    <property type="match status" value="1"/>
</dbReference>
<comment type="subcellular location">
    <subcellularLocation>
        <location evidence="1">Cell membrane</location>
        <topology evidence="1">Multi-pass membrane protein</topology>
    </subcellularLocation>
</comment>
<evidence type="ECO:0000256" key="1">
    <source>
        <dbReference type="ARBA" id="ARBA00004651"/>
    </source>
</evidence>